<accession>A0A0J8DXY6</accession>
<evidence type="ECO:0000256" key="3">
    <source>
        <dbReference type="SAM" id="MobiDB-lite"/>
    </source>
</evidence>
<dbReference type="AlphaFoldDB" id="A0A0J8DXY6"/>
<feature type="domain" description="HTH La-type RNA-binding" evidence="4">
    <location>
        <begin position="336"/>
        <end position="425"/>
    </location>
</feature>
<dbReference type="PANTHER" id="PTHR22792:SF155">
    <property type="entry name" value="LA-RELATED PROTEIN 1C-LIKE"/>
    <property type="match status" value="1"/>
</dbReference>
<evidence type="ECO:0000256" key="1">
    <source>
        <dbReference type="ARBA" id="ARBA00022884"/>
    </source>
</evidence>
<feature type="compositionally biased region" description="Basic and acidic residues" evidence="3">
    <location>
        <begin position="236"/>
        <end position="259"/>
    </location>
</feature>
<feature type="compositionally biased region" description="Pro residues" evidence="3">
    <location>
        <begin position="168"/>
        <end position="182"/>
    </location>
</feature>
<sequence>MAATTPATETTAESSINSHSPRVLPSAWAQIVKGPGDSPENHDILSSENIPATESNVGKKPAWNNAISSSSTPPPPSGDQPVVIGATAWPALSESTRFPLKLSSSDSPKSTPEVSVPESQGPINSHSQQPKQGNANQISSMNSTAPTRQRSMKRGGGGGNRQGGFTRGPPPPPPLPAFPVPEMPQSSFSKVVPAARPDSSFRETRPPGVFASHPMPSNEHPNQRSSNRRGNFGQHGRGDGRSNYHGGRRDQDHGNHDRSSSSNFNGRGAHGYPHRPHGRGFMGPPVQGAPPFTPPLVRPYGNAFLYPDPSVVYLIPSFPPESFGGMPYITGPPPPPYLVAPSRASIINQIEYYFSEANLVKDAFLRSKMDEQGWVPITLIADFPRVRQLTDSIPFILDCIKESNIVEVQGDKVRKCDDWMKWIAPQPSSAESGAQSPVGSFDGLTTAVQRVSLEENQDNTSSLLKDKELANNLSITNMEGSIQRVC</sequence>
<gene>
    <name evidence="5" type="ORF">BVRB_005370</name>
</gene>
<feature type="region of interest" description="Disordered" evidence="3">
    <location>
        <begin position="1"/>
        <end position="287"/>
    </location>
</feature>
<dbReference type="SMART" id="SM00715">
    <property type="entry name" value="LA"/>
    <property type="match status" value="1"/>
</dbReference>
<dbReference type="InterPro" id="IPR036388">
    <property type="entry name" value="WH-like_DNA-bd_sf"/>
</dbReference>
<dbReference type="Gramene" id="KMS95735">
    <property type="protein sequence ID" value="KMS95735"/>
    <property type="gene ID" value="BVRB_005370"/>
</dbReference>
<evidence type="ECO:0000259" key="4">
    <source>
        <dbReference type="PROSITE" id="PS50961"/>
    </source>
</evidence>
<dbReference type="InterPro" id="IPR006630">
    <property type="entry name" value="La_HTH"/>
</dbReference>
<feature type="compositionally biased region" description="Polar residues" evidence="3">
    <location>
        <begin position="219"/>
        <end position="229"/>
    </location>
</feature>
<evidence type="ECO:0000313" key="6">
    <source>
        <dbReference type="Proteomes" id="UP000035740"/>
    </source>
</evidence>
<dbReference type="Gene3D" id="1.10.10.10">
    <property type="entry name" value="Winged helix-like DNA-binding domain superfamily/Winged helix DNA-binding domain"/>
    <property type="match status" value="1"/>
</dbReference>
<dbReference type="KEGG" id="bvg:104884021"/>
<dbReference type="PANTHER" id="PTHR22792">
    <property type="entry name" value="LUPUS LA PROTEIN-RELATED"/>
    <property type="match status" value="1"/>
</dbReference>
<feature type="compositionally biased region" description="Low complexity" evidence="3">
    <location>
        <begin position="99"/>
        <end position="110"/>
    </location>
</feature>
<feature type="compositionally biased region" description="Polar residues" evidence="3">
    <location>
        <begin position="117"/>
        <end position="149"/>
    </location>
</feature>
<evidence type="ECO:0000256" key="2">
    <source>
        <dbReference type="PROSITE-ProRule" id="PRU00332"/>
    </source>
</evidence>
<dbReference type="InterPro" id="IPR036390">
    <property type="entry name" value="WH_DNA-bd_sf"/>
</dbReference>
<keyword evidence="6" id="KW-1185">Reference proteome</keyword>
<dbReference type="CDD" id="cd07323">
    <property type="entry name" value="LAM"/>
    <property type="match status" value="1"/>
</dbReference>
<dbReference type="GO" id="GO:0003723">
    <property type="term" value="F:RNA binding"/>
    <property type="evidence" value="ECO:0007669"/>
    <property type="project" value="UniProtKB-UniRule"/>
</dbReference>
<dbReference type="EMBL" id="KQ090438">
    <property type="protein sequence ID" value="KMS95735.1"/>
    <property type="molecule type" value="Genomic_DNA"/>
</dbReference>
<feature type="compositionally biased region" description="Gly residues" evidence="3">
    <location>
        <begin position="154"/>
        <end position="166"/>
    </location>
</feature>
<keyword evidence="1 2" id="KW-0694">RNA-binding</keyword>
<dbReference type="Proteomes" id="UP000035740">
    <property type="component" value="Unassembled WGS sequence"/>
</dbReference>
<dbReference type="PROSITE" id="PS50961">
    <property type="entry name" value="HTH_LA"/>
    <property type="match status" value="1"/>
</dbReference>
<dbReference type="eggNOG" id="KOG2590">
    <property type="taxonomic scope" value="Eukaryota"/>
</dbReference>
<feature type="compositionally biased region" description="Polar residues" evidence="3">
    <location>
        <begin position="46"/>
        <end position="56"/>
    </location>
</feature>
<reference evidence="5 6" key="1">
    <citation type="journal article" date="2014" name="Nature">
        <title>The genome of the recently domesticated crop plant sugar beet (Beta vulgaris).</title>
        <authorList>
            <person name="Dohm J.C."/>
            <person name="Minoche A.E."/>
            <person name="Holtgrawe D."/>
            <person name="Capella-Gutierrez S."/>
            <person name="Zakrzewski F."/>
            <person name="Tafer H."/>
            <person name="Rupp O."/>
            <person name="Sorensen T.R."/>
            <person name="Stracke R."/>
            <person name="Reinhardt R."/>
            <person name="Goesmann A."/>
            <person name="Kraft T."/>
            <person name="Schulz B."/>
            <person name="Stadler P.F."/>
            <person name="Schmidt T."/>
            <person name="Gabaldon T."/>
            <person name="Lehrach H."/>
            <person name="Weisshaar B."/>
            <person name="Himmelbauer H."/>
        </authorList>
    </citation>
    <scope>NUCLEOTIDE SEQUENCE [LARGE SCALE GENOMIC DNA]</scope>
    <source>
        <tissue evidence="5">Taproot</tissue>
    </source>
</reference>
<evidence type="ECO:0000313" key="5">
    <source>
        <dbReference type="EMBL" id="KMS95735.1"/>
    </source>
</evidence>
<name>A0A0J8DXY6_BETVV</name>
<organism evidence="5 6">
    <name type="scientific">Beta vulgaris subsp. vulgaris</name>
    <name type="common">Beet</name>
    <dbReference type="NCBI Taxonomy" id="3555"/>
    <lineage>
        <taxon>Eukaryota</taxon>
        <taxon>Viridiplantae</taxon>
        <taxon>Streptophyta</taxon>
        <taxon>Embryophyta</taxon>
        <taxon>Tracheophyta</taxon>
        <taxon>Spermatophyta</taxon>
        <taxon>Magnoliopsida</taxon>
        <taxon>eudicotyledons</taxon>
        <taxon>Gunneridae</taxon>
        <taxon>Pentapetalae</taxon>
        <taxon>Caryophyllales</taxon>
        <taxon>Chenopodiaceae</taxon>
        <taxon>Betoideae</taxon>
        <taxon>Beta</taxon>
    </lineage>
</organism>
<dbReference type="InterPro" id="IPR045180">
    <property type="entry name" value="La_dom_prot"/>
</dbReference>
<proteinExistence type="predicted"/>
<dbReference type="SUPFAM" id="SSF46785">
    <property type="entry name" value="Winged helix' DNA-binding domain"/>
    <property type="match status" value="1"/>
</dbReference>
<dbReference type="Pfam" id="PF05383">
    <property type="entry name" value="La"/>
    <property type="match status" value="1"/>
</dbReference>
<dbReference type="OrthoDB" id="340227at2759"/>
<protein>
    <recommendedName>
        <fullName evidence="4">HTH La-type RNA-binding domain-containing protein</fullName>
    </recommendedName>
</protein>
<feature type="compositionally biased region" description="Low complexity" evidence="3">
    <location>
        <begin position="1"/>
        <end position="13"/>
    </location>
</feature>
<dbReference type="OMA" id="RTEMPIR"/>